<dbReference type="RefSeq" id="WP_004054999.1">
    <property type="nucleotide sequence ID" value="NZ_AOMC01000135.1"/>
</dbReference>
<dbReference type="Gene3D" id="3.40.50.1980">
    <property type="entry name" value="Nitrogenase molybdenum iron protein domain"/>
    <property type="match status" value="1"/>
</dbReference>
<dbReference type="SUPFAM" id="SSF53807">
    <property type="entry name" value="Helical backbone' metal receptor"/>
    <property type="match status" value="1"/>
</dbReference>
<evidence type="ECO:0000256" key="2">
    <source>
        <dbReference type="ARBA" id="ARBA00022448"/>
    </source>
</evidence>
<dbReference type="eggNOG" id="arCOG06180">
    <property type="taxonomic scope" value="Archaea"/>
</dbReference>
<dbReference type="OrthoDB" id="304381at2157"/>
<keyword evidence="2" id="KW-0813">Transport</keyword>
<dbReference type="InterPro" id="IPR002491">
    <property type="entry name" value="ABC_transptr_periplasmic_BD"/>
</dbReference>
<evidence type="ECO:0000256" key="4">
    <source>
        <dbReference type="SAM" id="MobiDB-lite"/>
    </source>
</evidence>
<reference evidence="6 7" key="1">
    <citation type="journal article" date="2014" name="PLoS Genet.">
        <title>Phylogenetically driven sequencing of extremely halophilic archaea reveals strategies for static and dynamic osmo-response.</title>
        <authorList>
            <person name="Becker E.A."/>
            <person name="Seitzer P.M."/>
            <person name="Tritt A."/>
            <person name="Larsen D."/>
            <person name="Krusor M."/>
            <person name="Yao A.I."/>
            <person name="Wu D."/>
            <person name="Madern D."/>
            <person name="Eisen J.A."/>
            <person name="Darling A.E."/>
            <person name="Facciotti M.T."/>
        </authorList>
    </citation>
    <scope>NUCLEOTIDE SEQUENCE [LARGE SCALE GENOMIC DNA]</scope>
    <source>
        <strain evidence="6 7">DSM 1307</strain>
    </source>
</reference>
<feature type="region of interest" description="Disordered" evidence="4">
    <location>
        <begin position="30"/>
        <end position="57"/>
    </location>
</feature>
<dbReference type="Proteomes" id="UP000011568">
    <property type="component" value="Unassembled WGS sequence"/>
</dbReference>
<name>M0MA44_HALMO</name>
<dbReference type="Pfam" id="PF01497">
    <property type="entry name" value="Peripla_BP_2"/>
    <property type="match status" value="1"/>
</dbReference>
<accession>M0MA44</accession>
<dbReference type="PANTHER" id="PTHR30532:SF1">
    <property type="entry name" value="IRON(3+)-HYDROXAMATE-BINDING PROTEIN FHUD"/>
    <property type="match status" value="1"/>
</dbReference>
<dbReference type="STRING" id="931277.C448_11826"/>
<feature type="domain" description="Fe/B12 periplasmic-binding" evidence="5">
    <location>
        <begin position="132"/>
        <end position="365"/>
    </location>
</feature>
<keyword evidence="3" id="KW-0732">Signal</keyword>
<dbReference type="PANTHER" id="PTHR30532">
    <property type="entry name" value="IRON III DICITRATE-BINDING PERIPLASMIC PROTEIN"/>
    <property type="match status" value="1"/>
</dbReference>
<evidence type="ECO:0000256" key="3">
    <source>
        <dbReference type="ARBA" id="ARBA00022729"/>
    </source>
</evidence>
<feature type="compositionally biased region" description="Polar residues" evidence="4">
    <location>
        <begin position="34"/>
        <end position="57"/>
    </location>
</feature>
<dbReference type="PATRIC" id="fig|931277.6.peg.2314"/>
<dbReference type="InterPro" id="IPR051313">
    <property type="entry name" value="Bact_iron-sidero_bind"/>
</dbReference>
<organism evidence="6 7">
    <name type="scientific">Halococcus morrhuae DSM 1307</name>
    <dbReference type="NCBI Taxonomy" id="931277"/>
    <lineage>
        <taxon>Archaea</taxon>
        <taxon>Methanobacteriati</taxon>
        <taxon>Methanobacteriota</taxon>
        <taxon>Stenosarchaea group</taxon>
        <taxon>Halobacteria</taxon>
        <taxon>Halobacteriales</taxon>
        <taxon>Halococcaceae</taxon>
        <taxon>Halococcus</taxon>
    </lineage>
</organism>
<evidence type="ECO:0000313" key="7">
    <source>
        <dbReference type="Proteomes" id="UP000011568"/>
    </source>
</evidence>
<gene>
    <name evidence="6" type="ORF">C448_11826</name>
</gene>
<evidence type="ECO:0000256" key="1">
    <source>
        <dbReference type="ARBA" id="ARBA00004196"/>
    </source>
</evidence>
<dbReference type="AlphaFoldDB" id="M0MA44"/>
<evidence type="ECO:0000259" key="5">
    <source>
        <dbReference type="Pfam" id="PF01497"/>
    </source>
</evidence>
<comment type="caution">
    <text evidence="6">The sequence shown here is derived from an EMBL/GenBank/DDBJ whole genome shotgun (WGS) entry which is preliminary data.</text>
</comment>
<protein>
    <submittedName>
        <fullName evidence="6">Ferrichrome-binding protein</fullName>
    </submittedName>
</protein>
<comment type="subcellular location">
    <subcellularLocation>
        <location evidence="1">Cell envelope</location>
    </subcellularLocation>
</comment>
<evidence type="ECO:0000313" key="6">
    <source>
        <dbReference type="EMBL" id="EMA42218.1"/>
    </source>
</evidence>
<dbReference type="EMBL" id="AOMC01000135">
    <property type="protein sequence ID" value="EMA42218.1"/>
    <property type="molecule type" value="Genomic_DNA"/>
</dbReference>
<sequence>MADDAPEREVPTRRDYVKYGGAVIGGGLLAGCTGESSPSGSGDTAGSNGSDDSTRTRSGYTAAIEPVGEVEFDSVPEEWITHEFSLDMAVVCGTTDGIVETAWRPGEYVLSFYRMLPDVDVPSVAEMNGILGNGESMNKEYIYEVDPDMIGVDPNWLLQYSSGKGKDIDEIIDNVAPFCGSYNQRKRDDSWPTWPDGKYRYYDLAAVTKYWGQVFDQPERGKAIAELSRSMTERVRSRVPETDETMGLLWAGPPDSGEIYIYKPTQETEKVYGRKHFSDLQVNDALAGQYDGKTSIYVDAEVILEADPDRIVLHHGLMKNQLPASDAYNGNDTDGKTIAEYTLDLYRNDPVLSELTAVENDELYIGTMETTGPIQGLFNTEVLAKQLYPGTFGEFPGFDDDNTYDVPEGERLFDRQRVADICNGNL</sequence>
<proteinExistence type="predicted"/>
<keyword evidence="7" id="KW-1185">Reference proteome</keyword>